<evidence type="ECO:0000313" key="3">
    <source>
        <dbReference type="EMBL" id="GAA1241462.1"/>
    </source>
</evidence>
<sequence>MTRLTVTYLGGPTALLELGGLRLLTDPTFDDPGEYPIGNRVLVKTAGSALGAEQLGPVDAVLLSHDQHPDNLDRAGRAYLDTAPTVLSTASAEQRLPAAAVRALANWSSVELPRPDGGVLRVTGVPAQHGPDGTEHLVGEVTGFLLAGAGLPTVYVSGDNASLAVVRTIADRLGPVDVALLFAGAARTPLVDGPLTLTSEEAAQAALLLGAARVVPLHFEQWGHFTEGAPSLRQAFERAGLAERLRLPGPGERIEFTGFTGS</sequence>
<dbReference type="InterPro" id="IPR036866">
    <property type="entry name" value="RibonucZ/Hydroxyglut_hydro"/>
</dbReference>
<organism evidence="3 4">
    <name type="scientific">Kitasatospora nipponensis</name>
    <dbReference type="NCBI Taxonomy" id="258049"/>
    <lineage>
        <taxon>Bacteria</taxon>
        <taxon>Bacillati</taxon>
        <taxon>Actinomycetota</taxon>
        <taxon>Actinomycetes</taxon>
        <taxon>Kitasatosporales</taxon>
        <taxon>Streptomycetaceae</taxon>
        <taxon>Kitasatospora</taxon>
    </lineage>
</organism>
<dbReference type="Proteomes" id="UP001500037">
    <property type="component" value="Unassembled WGS sequence"/>
</dbReference>
<keyword evidence="1" id="KW-0378">Hydrolase</keyword>
<comment type="caution">
    <text evidence="3">The sequence shown here is derived from an EMBL/GenBank/DDBJ whole genome shotgun (WGS) entry which is preliminary data.</text>
</comment>
<evidence type="ECO:0000256" key="1">
    <source>
        <dbReference type="ARBA" id="ARBA00022801"/>
    </source>
</evidence>
<dbReference type="SUPFAM" id="SSF56281">
    <property type="entry name" value="Metallo-hydrolase/oxidoreductase"/>
    <property type="match status" value="1"/>
</dbReference>
<dbReference type="InterPro" id="IPR050114">
    <property type="entry name" value="UPF0173_UPF0282_UlaG_hydrolase"/>
</dbReference>
<dbReference type="PANTHER" id="PTHR43546:SF9">
    <property type="entry name" value="L-ASCORBATE-6-PHOSPHATE LACTONASE ULAG-RELATED"/>
    <property type="match status" value="1"/>
</dbReference>
<accession>A0ABN1WCE0</accession>
<dbReference type="InterPro" id="IPR001279">
    <property type="entry name" value="Metallo-B-lactamas"/>
</dbReference>
<evidence type="ECO:0000259" key="2">
    <source>
        <dbReference type="Pfam" id="PF12706"/>
    </source>
</evidence>
<dbReference type="RefSeq" id="WP_344442621.1">
    <property type="nucleotide sequence ID" value="NZ_BAAALF010000056.1"/>
</dbReference>
<dbReference type="PANTHER" id="PTHR43546">
    <property type="entry name" value="UPF0173 METAL-DEPENDENT HYDROLASE MJ1163-RELATED"/>
    <property type="match status" value="1"/>
</dbReference>
<reference evidence="3 4" key="1">
    <citation type="journal article" date="2019" name="Int. J. Syst. Evol. Microbiol.">
        <title>The Global Catalogue of Microorganisms (GCM) 10K type strain sequencing project: providing services to taxonomists for standard genome sequencing and annotation.</title>
        <authorList>
            <consortium name="The Broad Institute Genomics Platform"/>
            <consortium name="The Broad Institute Genome Sequencing Center for Infectious Disease"/>
            <person name="Wu L."/>
            <person name="Ma J."/>
        </authorList>
    </citation>
    <scope>NUCLEOTIDE SEQUENCE [LARGE SCALE GENOMIC DNA]</scope>
    <source>
        <strain evidence="3 4">JCM 13004</strain>
    </source>
</reference>
<feature type="domain" description="Metallo-beta-lactamase" evidence="2">
    <location>
        <begin position="22"/>
        <end position="219"/>
    </location>
</feature>
<proteinExistence type="predicted"/>
<dbReference type="Pfam" id="PF12706">
    <property type="entry name" value="Lactamase_B_2"/>
    <property type="match status" value="1"/>
</dbReference>
<name>A0ABN1WCE0_9ACTN</name>
<protein>
    <submittedName>
        <fullName evidence="3">MBL fold metallo-hydrolase</fullName>
    </submittedName>
</protein>
<dbReference type="EMBL" id="BAAALF010000056">
    <property type="protein sequence ID" value="GAA1241462.1"/>
    <property type="molecule type" value="Genomic_DNA"/>
</dbReference>
<dbReference type="Gene3D" id="3.60.15.10">
    <property type="entry name" value="Ribonuclease Z/Hydroxyacylglutathione hydrolase-like"/>
    <property type="match status" value="1"/>
</dbReference>
<gene>
    <name evidence="3" type="ORF">GCM10009665_35340</name>
</gene>
<keyword evidence="4" id="KW-1185">Reference proteome</keyword>
<evidence type="ECO:0000313" key="4">
    <source>
        <dbReference type="Proteomes" id="UP001500037"/>
    </source>
</evidence>